<protein>
    <recommendedName>
        <fullName evidence="1">GSKIP domain-containing protein</fullName>
    </recommendedName>
</protein>
<dbReference type="Pfam" id="PF05303">
    <property type="entry name" value="GSKIP_dom"/>
    <property type="match status" value="1"/>
</dbReference>
<dbReference type="Gene3D" id="3.30.2280.10">
    <property type="entry name" value="Hypothetical protein (hspc210)"/>
    <property type="match status" value="1"/>
</dbReference>
<sequence>MDWRAEAQAQAHDVREGVAHVEVDAGRATAHGAVVVIGTHEGTRKEIELRIDGCRQIGLGGEQSQVFDSLHSLLMNTSDGYKRLFHESLTAKLSAIAARRATQE</sequence>
<reference evidence="2" key="1">
    <citation type="submission" date="2021-05" db="EMBL/GenBank/DDBJ databases">
        <title>The genome of the haptophyte Pavlova lutheri (Diacronema luteri, Pavlovales) - a model for lipid biosynthesis in eukaryotic algae.</title>
        <authorList>
            <person name="Hulatt C.J."/>
            <person name="Posewitz M.C."/>
        </authorList>
    </citation>
    <scope>NUCLEOTIDE SEQUENCE</scope>
    <source>
        <strain evidence="2">NIVA-4/92</strain>
    </source>
</reference>
<dbReference type="InterPro" id="IPR023231">
    <property type="entry name" value="GSKIP_dom_sf"/>
</dbReference>
<dbReference type="InterPro" id="IPR007967">
    <property type="entry name" value="GSKIP_dom"/>
</dbReference>
<evidence type="ECO:0000259" key="1">
    <source>
        <dbReference type="Pfam" id="PF05303"/>
    </source>
</evidence>
<dbReference type="SUPFAM" id="SSF103107">
    <property type="entry name" value="Hypothetical protein c14orf129, hspc210"/>
    <property type="match status" value="1"/>
</dbReference>
<evidence type="ECO:0000313" key="3">
    <source>
        <dbReference type="Proteomes" id="UP000751190"/>
    </source>
</evidence>
<feature type="domain" description="GSKIP" evidence="1">
    <location>
        <begin position="4"/>
        <end position="95"/>
    </location>
</feature>
<organism evidence="2 3">
    <name type="scientific">Diacronema lutheri</name>
    <name type="common">Unicellular marine alga</name>
    <name type="synonym">Monochrysis lutheri</name>
    <dbReference type="NCBI Taxonomy" id="2081491"/>
    <lineage>
        <taxon>Eukaryota</taxon>
        <taxon>Haptista</taxon>
        <taxon>Haptophyta</taxon>
        <taxon>Pavlovophyceae</taxon>
        <taxon>Pavlovales</taxon>
        <taxon>Pavlovaceae</taxon>
        <taxon>Diacronema</taxon>
    </lineage>
</organism>
<gene>
    <name evidence="2" type="ORF">KFE25_004857</name>
</gene>
<dbReference type="Proteomes" id="UP000751190">
    <property type="component" value="Unassembled WGS sequence"/>
</dbReference>
<keyword evidence="3" id="KW-1185">Reference proteome</keyword>
<accession>A0A8J5X852</accession>
<comment type="caution">
    <text evidence="2">The sequence shown here is derived from an EMBL/GenBank/DDBJ whole genome shotgun (WGS) entry which is preliminary data.</text>
</comment>
<dbReference type="EMBL" id="JAGTXO010000016">
    <property type="protein sequence ID" value="KAG8463346.1"/>
    <property type="molecule type" value="Genomic_DNA"/>
</dbReference>
<dbReference type="AlphaFoldDB" id="A0A8J5X852"/>
<proteinExistence type="predicted"/>
<name>A0A8J5X852_DIALT</name>
<evidence type="ECO:0000313" key="2">
    <source>
        <dbReference type="EMBL" id="KAG8463346.1"/>
    </source>
</evidence>